<reference evidence="1" key="1">
    <citation type="submission" date="2016-05" db="EMBL/GenBank/DDBJ databases">
        <authorList>
            <person name="Lavstsen T."/>
            <person name="Jespersen J.S."/>
        </authorList>
    </citation>
    <scope>NUCLEOTIDE SEQUENCE [LARGE SCALE GENOMIC DNA]</scope>
</reference>
<keyword evidence="4" id="KW-1185">Reference proteome</keyword>
<gene>
    <name evidence="1" type="ORF">POVWA1_021010</name>
    <name evidence="2" type="ORF">POVWA2_060650</name>
</gene>
<accession>A0A1A8YRZ1</accession>
<dbReference type="EMBL" id="FLRE01000201">
    <property type="protein sequence ID" value="SBT50618.1"/>
    <property type="molecule type" value="Genomic_DNA"/>
</dbReference>
<evidence type="ECO:0000313" key="2">
    <source>
        <dbReference type="EMBL" id="SBT50618.1"/>
    </source>
</evidence>
<dbReference type="Proteomes" id="UP000078550">
    <property type="component" value="Unassembled WGS sequence"/>
</dbReference>
<reference evidence="3 4" key="2">
    <citation type="submission" date="2016-05" db="EMBL/GenBank/DDBJ databases">
        <authorList>
            <person name="Naeem Raeece"/>
        </authorList>
    </citation>
    <scope>NUCLEOTIDE SEQUENCE [LARGE SCALE GENOMIC DNA]</scope>
</reference>
<organism evidence="1 4">
    <name type="scientific">Plasmodium ovale wallikeri</name>
    <dbReference type="NCBI Taxonomy" id="864142"/>
    <lineage>
        <taxon>Eukaryota</taxon>
        <taxon>Sar</taxon>
        <taxon>Alveolata</taxon>
        <taxon>Apicomplexa</taxon>
        <taxon>Aconoidasida</taxon>
        <taxon>Haemosporida</taxon>
        <taxon>Plasmodiidae</taxon>
        <taxon>Plasmodium</taxon>
        <taxon>Plasmodium (Plasmodium)</taxon>
    </lineage>
</organism>
<dbReference type="AlphaFoldDB" id="A0A1A8YRZ1"/>
<evidence type="ECO:0000313" key="1">
    <source>
        <dbReference type="EMBL" id="SBT34200.1"/>
    </source>
</evidence>
<evidence type="ECO:0000313" key="3">
    <source>
        <dbReference type="Proteomes" id="UP000078550"/>
    </source>
</evidence>
<proteinExistence type="predicted"/>
<sequence>MRWVHICLQGDNTQTTPENCKQVNIYRIGKNAGDNIQKERKNWELMSYASAQITPKKETTMHEMKLKKRTRVNAKVART</sequence>
<dbReference type="Proteomes" id="UP000078555">
    <property type="component" value="Unassembled WGS sequence"/>
</dbReference>
<dbReference type="EMBL" id="FLRD01000067">
    <property type="protein sequence ID" value="SBT34200.1"/>
    <property type="molecule type" value="Genomic_DNA"/>
</dbReference>
<name>A0A1A8YRZ1_PLAOA</name>
<protein>
    <submittedName>
        <fullName evidence="1">Uncharacterized protein</fullName>
    </submittedName>
</protein>
<evidence type="ECO:0000313" key="4">
    <source>
        <dbReference type="Proteomes" id="UP000078555"/>
    </source>
</evidence>